<dbReference type="PANTHER" id="PTHR10648:SF4">
    <property type="entry name" value="PROTEIN PHOSPHATASE 2 (FORMERLY 2A), REGULATORY SUBUNIT A, BETA ISOFORM-RELATED"/>
    <property type="match status" value="1"/>
</dbReference>
<dbReference type="Pfam" id="PF02985">
    <property type="entry name" value="HEAT"/>
    <property type="match status" value="1"/>
</dbReference>
<comment type="caution">
    <text evidence="5">The sequence shown here is derived from an EMBL/GenBank/DDBJ whole genome shotgun (WGS) entry which is preliminary data.</text>
</comment>
<keyword evidence="6" id="KW-1185">Reference proteome</keyword>
<feature type="repeat" description="HEAT" evidence="2">
    <location>
        <begin position="325"/>
        <end position="363"/>
    </location>
</feature>
<dbReference type="AlphaFoldDB" id="A0A7J6L4P6"/>
<reference evidence="5 6" key="1">
    <citation type="submission" date="2020-04" db="EMBL/GenBank/DDBJ databases">
        <title>Perkinsus chesapeaki whole genome sequence.</title>
        <authorList>
            <person name="Bogema D.R."/>
        </authorList>
    </citation>
    <scope>NUCLEOTIDE SEQUENCE [LARGE SCALE GENOMIC DNA]</scope>
    <source>
        <strain evidence="5">ATCC PRA-425</strain>
    </source>
</reference>
<dbReference type="OrthoDB" id="340346at2759"/>
<dbReference type="InterPro" id="IPR051023">
    <property type="entry name" value="PP2A_Regulatory_Subunit_A"/>
</dbReference>
<dbReference type="InterPro" id="IPR055231">
    <property type="entry name" value="2AA_helical"/>
</dbReference>
<evidence type="ECO:0000313" key="6">
    <source>
        <dbReference type="Proteomes" id="UP000591131"/>
    </source>
</evidence>
<feature type="region of interest" description="Disordered" evidence="3">
    <location>
        <begin position="1"/>
        <end position="41"/>
    </location>
</feature>
<accession>A0A7J6L4P6</accession>
<sequence length="668" mass="74426">MVVTNTSEGTGSSPIKDTTDNANGSPSPPATEASKTGKEDKIEIDARFDAVEFFKEELKNEDVSERAKCARRMHLIANHIGPQKTVSILIPVIWDAIQKKGICADDDEVLYAMASSLPNLIPHVDGRYESLVPPLECLAGQDETVIRNTAVQGLVKVAETSDAICQQYCFPALVRLAAGEWFTSRVSACSLAPGIYNHCSEQQKAEIRRIFASLATDESPMVKRAAAQQTRYLFNVVDKDSIVSELLVIHKAQAIDSVQDAIREACVHTTLVLAEKLSEEENRQYTLWAVTLFFTDRSWRVRILMAKYFDRLCQALGPELTTSELLQPFTGLLKDPEQDVRIAAVEDIDKAVTVLSVDQLQSFIVPQFSALARDQSQPVRAALANVIGAVAESLVELWNGVRELVLQYLDVQQFTENVWASFLGFEICREATQKTLLNLILDLMKDEHHTVRLNMVSQAATICGVLGLDTMVSSVLGTVQSLIMDNQWRIRLAVIQQMPKLAGLFGPELFQQKLEGLFLSSLNDSVYSVREAVIDNIQPISEVFGAQWTEEHLLPKIVEQYHQVQGQGYSGRLTTLQALPRLTYVMSSEQVEQHIMPVLVKATKDPVPNVRFTACECLIWMLENHKLDNPMMVTQSLEPTVKDVLAHEKDADVKYIAQKALDVCIKVT</sequence>
<feature type="repeat" description="HEAT" evidence="2">
    <location>
        <begin position="436"/>
        <end position="474"/>
    </location>
</feature>
<evidence type="ECO:0000313" key="5">
    <source>
        <dbReference type="EMBL" id="KAF4654026.1"/>
    </source>
</evidence>
<dbReference type="InterPro" id="IPR016024">
    <property type="entry name" value="ARM-type_fold"/>
</dbReference>
<dbReference type="Gene3D" id="1.25.10.10">
    <property type="entry name" value="Leucine-rich Repeat Variant"/>
    <property type="match status" value="1"/>
</dbReference>
<dbReference type="SUPFAM" id="SSF48371">
    <property type="entry name" value="ARM repeat"/>
    <property type="match status" value="1"/>
</dbReference>
<feature type="compositionally biased region" description="Polar residues" evidence="3">
    <location>
        <begin position="1"/>
        <end position="25"/>
    </location>
</feature>
<protein>
    <recommendedName>
        <fullName evidence="4">Phosphatase 2A Regulatory Subunit A helical domain-containing protein</fullName>
    </recommendedName>
</protein>
<dbReference type="Pfam" id="PF22956">
    <property type="entry name" value="VPS15-like_hel"/>
    <property type="match status" value="1"/>
</dbReference>
<feature type="repeat" description="HEAT" evidence="2">
    <location>
        <begin position="364"/>
        <end position="396"/>
    </location>
</feature>
<feature type="repeat" description="HEAT" evidence="2">
    <location>
        <begin position="475"/>
        <end position="513"/>
    </location>
</feature>
<dbReference type="Proteomes" id="UP000591131">
    <property type="component" value="Unassembled WGS sequence"/>
</dbReference>
<dbReference type="GO" id="GO:0019888">
    <property type="term" value="F:protein phosphatase regulator activity"/>
    <property type="evidence" value="ECO:0007669"/>
    <property type="project" value="TreeGrafter"/>
</dbReference>
<evidence type="ECO:0000256" key="2">
    <source>
        <dbReference type="PROSITE-ProRule" id="PRU00103"/>
    </source>
</evidence>
<dbReference type="InterPro" id="IPR011989">
    <property type="entry name" value="ARM-like"/>
</dbReference>
<dbReference type="PANTHER" id="PTHR10648">
    <property type="entry name" value="SERINE/THREONINE-PROTEIN PHOSPHATASE PP2A 65 KDA REGULATORY SUBUNIT"/>
    <property type="match status" value="1"/>
</dbReference>
<dbReference type="PROSITE" id="PS50077">
    <property type="entry name" value="HEAT_REPEAT"/>
    <property type="match status" value="5"/>
</dbReference>
<gene>
    <name evidence="5" type="ORF">FOL47_010172</name>
</gene>
<organism evidence="5 6">
    <name type="scientific">Perkinsus chesapeaki</name>
    <name type="common">Clam parasite</name>
    <name type="synonym">Perkinsus andrewsi</name>
    <dbReference type="NCBI Taxonomy" id="330153"/>
    <lineage>
        <taxon>Eukaryota</taxon>
        <taxon>Sar</taxon>
        <taxon>Alveolata</taxon>
        <taxon>Perkinsozoa</taxon>
        <taxon>Perkinsea</taxon>
        <taxon>Perkinsida</taxon>
        <taxon>Perkinsidae</taxon>
        <taxon>Perkinsus</taxon>
    </lineage>
</organism>
<keyword evidence="1" id="KW-0677">Repeat</keyword>
<evidence type="ECO:0000256" key="3">
    <source>
        <dbReference type="SAM" id="MobiDB-lite"/>
    </source>
</evidence>
<dbReference type="InterPro" id="IPR000357">
    <property type="entry name" value="HEAT"/>
</dbReference>
<feature type="domain" description="Phosphatase 2A Regulatory Subunit A helical" evidence="4">
    <location>
        <begin position="302"/>
        <end position="525"/>
    </location>
</feature>
<proteinExistence type="predicted"/>
<evidence type="ECO:0000259" key="4">
    <source>
        <dbReference type="Pfam" id="PF22956"/>
    </source>
</evidence>
<dbReference type="GO" id="GO:0005829">
    <property type="term" value="C:cytosol"/>
    <property type="evidence" value="ECO:0007669"/>
    <property type="project" value="TreeGrafter"/>
</dbReference>
<dbReference type="GO" id="GO:0005634">
    <property type="term" value="C:nucleus"/>
    <property type="evidence" value="ECO:0007669"/>
    <property type="project" value="TreeGrafter"/>
</dbReference>
<evidence type="ECO:0000256" key="1">
    <source>
        <dbReference type="ARBA" id="ARBA00022737"/>
    </source>
</evidence>
<name>A0A7J6L4P6_PERCH</name>
<dbReference type="GO" id="GO:0000159">
    <property type="term" value="C:protein phosphatase type 2A complex"/>
    <property type="evidence" value="ECO:0007669"/>
    <property type="project" value="TreeGrafter"/>
</dbReference>
<feature type="repeat" description="HEAT" evidence="2">
    <location>
        <begin position="514"/>
        <end position="552"/>
    </location>
</feature>
<dbReference type="EMBL" id="JAAPAO010000767">
    <property type="protein sequence ID" value="KAF4654026.1"/>
    <property type="molecule type" value="Genomic_DNA"/>
</dbReference>
<dbReference type="InterPro" id="IPR021133">
    <property type="entry name" value="HEAT_type_2"/>
</dbReference>